<dbReference type="EMBL" id="JAGDFL010000643">
    <property type="protein sequence ID" value="KAG7383565.1"/>
    <property type="molecule type" value="Genomic_DNA"/>
</dbReference>
<accession>A0A8T1VQC8</accession>
<dbReference type="Proteomes" id="UP000693981">
    <property type="component" value="Unassembled WGS sequence"/>
</dbReference>
<gene>
    <name evidence="1" type="ORF">PHYBOEH_009869</name>
</gene>
<protein>
    <submittedName>
        <fullName evidence="1">Uncharacterized protein</fullName>
    </submittedName>
</protein>
<sequence>MFADGEVSQETKRAARLEVLQEIAQLAFDAERRALKHGLQAPSTVWYSTHDLDTDEFADAVLGTVNTSLTIDSTPLHVFESLMKDKAPILDEVVSYYADTNHDTKVAMLSTSVPKLDKFEGDELLNLIDLMQDEMNRLDRAVNNYVQTRDADPQYQELVNATVRGDVYNGSEYTLLGFGFVIPATNDKNVLYHDMKLPVPFHLALRLVVRFQESRLLLPEESRQLLVCLAMALNGISFYRCRSAGSSSSHH</sequence>
<dbReference type="AlphaFoldDB" id="A0A8T1VQC8"/>
<comment type="caution">
    <text evidence="1">The sequence shown here is derived from an EMBL/GenBank/DDBJ whole genome shotgun (WGS) entry which is preliminary data.</text>
</comment>
<keyword evidence="2" id="KW-1185">Reference proteome</keyword>
<evidence type="ECO:0000313" key="1">
    <source>
        <dbReference type="EMBL" id="KAG7383565.1"/>
    </source>
</evidence>
<name>A0A8T1VQC8_9STRA</name>
<evidence type="ECO:0000313" key="2">
    <source>
        <dbReference type="Proteomes" id="UP000693981"/>
    </source>
</evidence>
<proteinExistence type="predicted"/>
<dbReference type="OrthoDB" id="162255at2759"/>
<reference evidence="1" key="1">
    <citation type="submission" date="2021-02" db="EMBL/GenBank/DDBJ databases">
        <authorList>
            <person name="Palmer J.M."/>
        </authorList>
    </citation>
    <scope>NUCLEOTIDE SEQUENCE</scope>
    <source>
        <strain evidence="1">SCRP23</strain>
    </source>
</reference>
<organism evidence="1 2">
    <name type="scientific">Phytophthora boehmeriae</name>
    <dbReference type="NCBI Taxonomy" id="109152"/>
    <lineage>
        <taxon>Eukaryota</taxon>
        <taxon>Sar</taxon>
        <taxon>Stramenopiles</taxon>
        <taxon>Oomycota</taxon>
        <taxon>Peronosporomycetes</taxon>
        <taxon>Peronosporales</taxon>
        <taxon>Peronosporaceae</taxon>
        <taxon>Phytophthora</taxon>
    </lineage>
</organism>